<name>A0A382SXU8_9ZZZZ</name>
<protein>
    <submittedName>
        <fullName evidence="3">Uncharacterized protein</fullName>
    </submittedName>
</protein>
<evidence type="ECO:0000313" key="3">
    <source>
        <dbReference type="EMBL" id="SVD13761.1"/>
    </source>
</evidence>
<accession>A0A382SXU8</accession>
<dbReference type="EMBL" id="UINC01131823">
    <property type="protein sequence ID" value="SVD13761.1"/>
    <property type="molecule type" value="Genomic_DNA"/>
</dbReference>
<evidence type="ECO:0000256" key="2">
    <source>
        <dbReference type="SAM" id="Phobius"/>
    </source>
</evidence>
<feature type="transmembrane region" description="Helical" evidence="2">
    <location>
        <begin position="110"/>
        <end position="131"/>
    </location>
</feature>
<feature type="region of interest" description="Disordered" evidence="1">
    <location>
        <begin position="141"/>
        <end position="179"/>
    </location>
</feature>
<keyword evidence="2" id="KW-0812">Transmembrane</keyword>
<keyword evidence="2" id="KW-0472">Membrane</keyword>
<proteinExistence type="predicted"/>
<feature type="non-terminal residue" evidence="3">
    <location>
        <position position="213"/>
    </location>
</feature>
<dbReference type="AlphaFoldDB" id="A0A382SXU8"/>
<gene>
    <name evidence="3" type="ORF">METZ01_LOCUS366615</name>
</gene>
<keyword evidence="2" id="KW-1133">Transmembrane helix</keyword>
<reference evidence="3" key="1">
    <citation type="submission" date="2018-05" db="EMBL/GenBank/DDBJ databases">
        <authorList>
            <person name="Lanie J.A."/>
            <person name="Ng W.-L."/>
            <person name="Kazmierczak K.M."/>
            <person name="Andrzejewski T.M."/>
            <person name="Davidsen T.M."/>
            <person name="Wayne K.J."/>
            <person name="Tettelin H."/>
            <person name="Glass J.I."/>
            <person name="Rusch D."/>
            <person name="Podicherti R."/>
            <person name="Tsui H.-C.T."/>
            <person name="Winkler M.E."/>
        </authorList>
    </citation>
    <scope>NUCLEOTIDE SEQUENCE</scope>
</reference>
<evidence type="ECO:0000256" key="1">
    <source>
        <dbReference type="SAM" id="MobiDB-lite"/>
    </source>
</evidence>
<sequence length="213" mass="21746">MQVHIDRDGKRFGPYSIEQVNARLADGSILPTDLGKTDVMASWVPITKFSSVTTADAAVPPPADTGSTCPKCQAKVTAGQRVCTGCGINLQSGETPVVQTTAKPAGSKNLLVGIGAGVGALAIAATVGFFLQKGNDIGVTQKTEGDGDDLAMGPDGGEDGGLDGGASKKSKQPPIDPNAYAGNRQLWTYGGGRADIQKIYIGKDAAILPKAFG</sequence>
<organism evidence="3">
    <name type="scientific">marine metagenome</name>
    <dbReference type="NCBI Taxonomy" id="408172"/>
    <lineage>
        <taxon>unclassified sequences</taxon>
        <taxon>metagenomes</taxon>
        <taxon>ecological metagenomes</taxon>
    </lineage>
</organism>